<organism evidence="2">
    <name type="scientific">Vitis vinifera</name>
    <name type="common">Grape</name>
    <dbReference type="NCBI Taxonomy" id="29760"/>
    <lineage>
        <taxon>Eukaryota</taxon>
        <taxon>Viridiplantae</taxon>
        <taxon>Streptophyta</taxon>
        <taxon>Embryophyta</taxon>
        <taxon>Tracheophyta</taxon>
        <taxon>Spermatophyta</taxon>
        <taxon>Magnoliopsida</taxon>
        <taxon>eudicotyledons</taxon>
        <taxon>Gunneridae</taxon>
        <taxon>Pentapetalae</taxon>
        <taxon>rosids</taxon>
        <taxon>Vitales</taxon>
        <taxon>Vitaceae</taxon>
        <taxon>Viteae</taxon>
        <taxon>Vitis</taxon>
    </lineage>
</organism>
<dbReference type="InterPro" id="IPR036869">
    <property type="entry name" value="J_dom_sf"/>
</dbReference>
<dbReference type="EMBL" id="AM477423">
    <property type="protein sequence ID" value="CAN68495.1"/>
    <property type="molecule type" value="Genomic_DNA"/>
</dbReference>
<dbReference type="PANTHER" id="PTHR44743">
    <property type="entry name" value="PUTATIVE, EXPRESSED-RELATED"/>
    <property type="match status" value="1"/>
</dbReference>
<dbReference type="PRINTS" id="PR00625">
    <property type="entry name" value="JDOMAIN"/>
</dbReference>
<sequence length="143" mass="16214">MDPEGGSAGSCYYSVLGICRDASSSDIRTAYRKLALKWHPDWWAKNQALAGDAKRQFQQIQEVYSVLSDASKKSMYDAGFYDPMEEDRDFCDFMQEMISMMNKVGDEPGNVEDLQKIFVNMVILVKFSLGLKSWSLLFPSPKA</sequence>
<dbReference type="InterPro" id="IPR001623">
    <property type="entry name" value="DnaJ_domain"/>
</dbReference>
<dbReference type="Gene3D" id="1.10.287.110">
    <property type="entry name" value="DnaJ domain"/>
    <property type="match status" value="1"/>
</dbReference>
<gene>
    <name evidence="2" type="ORF">VITISV_043114</name>
</gene>
<dbReference type="PROSITE" id="PS50076">
    <property type="entry name" value="DNAJ_2"/>
    <property type="match status" value="1"/>
</dbReference>
<evidence type="ECO:0000259" key="1">
    <source>
        <dbReference type="PROSITE" id="PS50076"/>
    </source>
</evidence>
<feature type="domain" description="J" evidence="1">
    <location>
        <begin position="11"/>
        <end position="80"/>
    </location>
</feature>
<evidence type="ECO:0000313" key="2">
    <source>
        <dbReference type="EMBL" id="CAN68495.1"/>
    </source>
</evidence>
<dbReference type="PROSITE" id="PS00636">
    <property type="entry name" value="DNAJ_1"/>
    <property type="match status" value="1"/>
</dbReference>
<proteinExistence type="predicted"/>
<protein>
    <recommendedName>
        <fullName evidence="1">J domain-containing protein</fullName>
    </recommendedName>
</protein>
<dbReference type="SMART" id="SM00271">
    <property type="entry name" value="DnaJ"/>
    <property type="match status" value="1"/>
</dbReference>
<dbReference type="AlphaFoldDB" id="A5C052"/>
<dbReference type="PANTHER" id="PTHR44743:SF11">
    <property type="entry name" value="PUTATIVE, EXPRESSED-RELATED"/>
    <property type="match status" value="1"/>
</dbReference>
<reference evidence="2" key="1">
    <citation type="journal article" date="2007" name="PLoS ONE">
        <title>The first genome sequence of an elite grapevine cultivar (Pinot noir Vitis vinifera L.): coping with a highly heterozygous genome.</title>
        <authorList>
            <person name="Velasco R."/>
            <person name="Zharkikh A."/>
            <person name="Troggio M."/>
            <person name="Cartwright D.A."/>
            <person name="Cestaro A."/>
            <person name="Pruss D."/>
            <person name="Pindo M."/>
            <person name="FitzGerald L.M."/>
            <person name="Vezzulli S."/>
            <person name="Reid J."/>
            <person name="Malacarne G."/>
            <person name="Iliev D."/>
            <person name="Coppola G."/>
            <person name="Wardell B."/>
            <person name="Micheletti D."/>
            <person name="Macalma T."/>
            <person name="Facci M."/>
            <person name="Mitchell J.T."/>
            <person name="Perazzolli M."/>
            <person name="Eldredge G."/>
            <person name="Gatto P."/>
            <person name="Oyzerski R."/>
            <person name="Moretto M."/>
            <person name="Gutin N."/>
            <person name="Stefanini M."/>
            <person name="Chen Y."/>
            <person name="Segala C."/>
            <person name="Davenport C."/>
            <person name="Dematte L."/>
            <person name="Mraz A."/>
            <person name="Battilana J."/>
            <person name="Stormo K."/>
            <person name="Costa F."/>
            <person name="Tao Q."/>
            <person name="Si-Ammour A."/>
            <person name="Harkins T."/>
            <person name="Lackey A."/>
            <person name="Perbost C."/>
            <person name="Taillon B."/>
            <person name="Stella A."/>
            <person name="Solovyev V."/>
            <person name="Fawcett J.A."/>
            <person name="Sterck L."/>
            <person name="Vandepoele K."/>
            <person name="Grando S.M."/>
            <person name="Toppo S."/>
            <person name="Moser C."/>
            <person name="Lanchbury J."/>
            <person name="Bogden R."/>
            <person name="Skolnick M."/>
            <person name="Sgaramella V."/>
            <person name="Bhatnagar S.K."/>
            <person name="Fontana P."/>
            <person name="Gutin A."/>
            <person name="Van de Peer Y."/>
            <person name="Salamini F."/>
            <person name="Viola R."/>
        </authorList>
    </citation>
    <scope>NUCLEOTIDE SEQUENCE</scope>
</reference>
<dbReference type="ExpressionAtlas" id="A5C052">
    <property type="expression patterns" value="baseline and differential"/>
</dbReference>
<accession>A5C052</accession>
<dbReference type="InterPro" id="IPR018253">
    <property type="entry name" value="DnaJ_domain_CS"/>
</dbReference>
<name>A5C052_VITVI</name>
<dbReference type="Pfam" id="PF00226">
    <property type="entry name" value="DnaJ"/>
    <property type="match status" value="1"/>
</dbReference>
<dbReference type="CDD" id="cd06257">
    <property type="entry name" value="DnaJ"/>
    <property type="match status" value="1"/>
</dbReference>
<dbReference type="SUPFAM" id="SSF46565">
    <property type="entry name" value="Chaperone J-domain"/>
    <property type="match status" value="1"/>
</dbReference>